<dbReference type="EMBL" id="LXQA010206772">
    <property type="protein sequence ID" value="MCI33714.1"/>
    <property type="molecule type" value="Genomic_DNA"/>
</dbReference>
<evidence type="ECO:0000313" key="2">
    <source>
        <dbReference type="Proteomes" id="UP000265520"/>
    </source>
</evidence>
<protein>
    <submittedName>
        <fullName evidence="1">Uncharacterized protein</fullName>
    </submittedName>
</protein>
<reference evidence="1 2" key="1">
    <citation type="journal article" date="2018" name="Front. Plant Sci.">
        <title>Red Clover (Trifolium pratense) and Zigzag Clover (T. medium) - A Picture of Genomic Similarities and Differences.</title>
        <authorList>
            <person name="Dluhosova J."/>
            <person name="Istvanek J."/>
            <person name="Nedelnik J."/>
            <person name="Repkova J."/>
        </authorList>
    </citation>
    <scope>NUCLEOTIDE SEQUENCE [LARGE SCALE GENOMIC DNA]</scope>
    <source>
        <strain evidence="2">cv. 10/8</strain>
        <tissue evidence="1">Leaf</tissue>
    </source>
</reference>
<proteinExistence type="predicted"/>
<accession>A0A392RCG8</accession>
<sequence length="84" mass="9555">MFSGQQRFDLIKNALMLDGTGPATEEKWMMMPDMGFLLAQKYKHVVVLLAGNKEYSTTFSLLEGEPTSKERLKCLGWVNSNHIM</sequence>
<evidence type="ECO:0000313" key="1">
    <source>
        <dbReference type="EMBL" id="MCI33714.1"/>
    </source>
</evidence>
<feature type="non-terminal residue" evidence="1">
    <location>
        <position position="84"/>
    </location>
</feature>
<organism evidence="1 2">
    <name type="scientific">Trifolium medium</name>
    <dbReference type="NCBI Taxonomy" id="97028"/>
    <lineage>
        <taxon>Eukaryota</taxon>
        <taxon>Viridiplantae</taxon>
        <taxon>Streptophyta</taxon>
        <taxon>Embryophyta</taxon>
        <taxon>Tracheophyta</taxon>
        <taxon>Spermatophyta</taxon>
        <taxon>Magnoliopsida</taxon>
        <taxon>eudicotyledons</taxon>
        <taxon>Gunneridae</taxon>
        <taxon>Pentapetalae</taxon>
        <taxon>rosids</taxon>
        <taxon>fabids</taxon>
        <taxon>Fabales</taxon>
        <taxon>Fabaceae</taxon>
        <taxon>Papilionoideae</taxon>
        <taxon>50 kb inversion clade</taxon>
        <taxon>NPAAA clade</taxon>
        <taxon>Hologalegina</taxon>
        <taxon>IRL clade</taxon>
        <taxon>Trifolieae</taxon>
        <taxon>Trifolium</taxon>
    </lineage>
</organism>
<dbReference type="Proteomes" id="UP000265520">
    <property type="component" value="Unassembled WGS sequence"/>
</dbReference>
<comment type="caution">
    <text evidence="1">The sequence shown here is derived from an EMBL/GenBank/DDBJ whole genome shotgun (WGS) entry which is preliminary data.</text>
</comment>
<keyword evidence="2" id="KW-1185">Reference proteome</keyword>
<dbReference type="AlphaFoldDB" id="A0A392RCG8"/>
<name>A0A392RCG8_9FABA</name>